<dbReference type="GO" id="GO:0000172">
    <property type="term" value="C:ribonuclease MRP complex"/>
    <property type="evidence" value="ECO:0007669"/>
    <property type="project" value="TreeGrafter"/>
</dbReference>
<dbReference type="HOGENOM" id="CLU_086710_1_1_1"/>
<feature type="signal peptide" evidence="7">
    <location>
        <begin position="1"/>
        <end position="20"/>
    </location>
</feature>
<sequence>MVRFKNRYLLVEFLLPTSLSTTLDTHYDSTNPIIPKEGAVEDNGSEDEEEEEEFSPIPSLPFVIPTILPDSQLGDEGGQGVYKAVRSTVISVFGDEGWGRIASSFRVIYHSPLTTLTFLRIARPHYRLLWSALTFITSLGNTPVIPRVIAVSGTIKKLQNRGIAYHRAIVGALISAGVAKNKAGISGGGGGKLEKEAEQEREEMERIQET</sequence>
<proteinExistence type="inferred from homology"/>
<comment type="subcellular location">
    <subcellularLocation>
        <location evidence="1">Nucleus</location>
    </subcellularLocation>
</comment>
<reference evidence="8 9" key="1">
    <citation type="journal article" date="2011" name="MBio">
        <title>Genome variation in Cryptococcus gattii, an emerging pathogen of immunocompetent hosts.</title>
        <authorList>
            <person name="D'Souza C.A."/>
            <person name="Kronstad J.W."/>
            <person name="Taylor G."/>
            <person name="Warren R."/>
            <person name="Yuen M."/>
            <person name="Hu G."/>
            <person name="Jung W.H."/>
            <person name="Sham A."/>
            <person name="Kidd S.E."/>
            <person name="Tangen K."/>
            <person name="Lee N."/>
            <person name="Zeilmaker T."/>
            <person name="Sawkins J."/>
            <person name="McVicker G."/>
            <person name="Shah S."/>
            <person name="Gnerre S."/>
            <person name="Griggs A."/>
            <person name="Zeng Q."/>
            <person name="Bartlett K."/>
            <person name="Li W."/>
            <person name="Wang X."/>
            <person name="Heitman J."/>
            <person name="Stajich J.E."/>
            <person name="Fraser J.A."/>
            <person name="Meyer W."/>
            <person name="Carter D."/>
            <person name="Schein J."/>
            <person name="Krzywinski M."/>
            <person name="Kwon-Chung K.J."/>
            <person name="Varma A."/>
            <person name="Wang J."/>
            <person name="Brunham R."/>
            <person name="Fyfe M."/>
            <person name="Ouellette B.F."/>
            <person name="Siddiqui A."/>
            <person name="Marra M."/>
            <person name="Jones S."/>
            <person name="Holt R."/>
            <person name="Birren B.W."/>
            <person name="Galagan J.E."/>
            <person name="Cuomo C.A."/>
        </authorList>
    </citation>
    <scope>NUCLEOTIDE SEQUENCE [LARGE SCALE GENOMIC DNA]</scope>
    <source>
        <strain evidence="8 9">R265</strain>
    </source>
</reference>
<feature type="compositionally biased region" description="Acidic residues" evidence="6">
    <location>
        <begin position="43"/>
        <end position="54"/>
    </location>
</feature>
<feature type="region of interest" description="Disordered" evidence="6">
    <location>
        <begin position="185"/>
        <end position="210"/>
    </location>
</feature>
<evidence type="ECO:0000313" key="9">
    <source>
        <dbReference type="Proteomes" id="UP000029445"/>
    </source>
</evidence>
<dbReference type="PANTHER" id="PTHR15441:SF2">
    <property type="entry name" value="RIBONUCLEASE P_MRP PROTEIN SUBUNIT POP5"/>
    <property type="match status" value="1"/>
</dbReference>
<dbReference type="RefSeq" id="XP_062883451.1">
    <property type="nucleotide sequence ID" value="XM_063027496.1"/>
</dbReference>
<dbReference type="OMA" id="IVRCPRA"/>
<accession>A0A095CDT9</accession>
<dbReference type="SUPFAM" id="SSF160350">
    <property type="entry name" value="Rnp2-like"/>
    <property type="match status" value="1"/>
</dbReference>
<dbReference type="AlphaFoldDB" id="A0A095CDT9"/>
<dbReference type="InterPro" id="IPR016819">
    <property type="entry name" value="RNase_P/MRP_POP5"/>
</dbReference>
<organism evidence="8 9">
    <name type="scientific">Cryptococcus deuterogattii (strain R265)</name>
    <name type="common">Cryptococcus gattii VGII (strain R265)</name>
    <dbReference type="NCBI Taxonomy" id="294750"/>
    <lineage>
        <taxon>Eukaryota</taxon>
        <taxon>Fungi</taxon>
        <taxon>Dikarya</taxon>
        <taxon>Basidiomycota</taxon>
        <taxon>Agaricomycotina</taxon>
        <taxon>Tremellomycetes</taxon>
        <taxon>Tremellales</taxon>
        <taxon>Cryptococcaceae</taxon>
        <taxon>Cryptococcus</taxon>
        <taxon>Cryptococcus gattii species complex</taxon>
    </lineage>
</organism>
<reference evidence="8 9" key="2">
    <citation type="journal article" date="2018" name="Proc. Natl. Acad. Sci.">
        <title>RNAi is a critical determinant of centromere evolution in closely related fungi.</title>
        <authorList>
            <person name="Yadav V."/>
            <person name="Sun S."/>
            <person name="Billmyre R.B."/>
            <person name="Thimmappa B.C."/>
            <person name="Shea T."/>
            <person name="Lintner R."/>
            <person name="Bakkeren G."/>
            <person name="Cuomo C.A."/>
            <person name="Heitman J."/>
            <person name="Sanyal K."/>
        </authorList>
    </citation>
    <scope>NUCLEOTIDE SEQUENCE [LARGE SCALE GENOMIC DNA]</scope>
    <source>
        <strain evidence="8 9">R265</strain>
    </source>
</reference>
<comment type="similarity">
    <text evidence="2 5">Belongs to the eukaryotic/archaeal RNase P protein component 2 family.</text>
</comment>
<feature type="compositionally biased region" description="Basic and acidic residues" evidence="6">
    <location>
        <begin position="192"/>
        <end position="210"/>
    </location>
</feature>
<dbReference type="EMBL" id="CP025759">
    <property type="protein sequence ID" value="KGB77649.1"/>
    <property type="molecule type" value="Genomic_DNA"/>
</dbReference>
<keyword evidence="7" id="KW-0732">Signal</keyword>
<keyword evidence="3 5" id="KW-0819">tRNA processing</keyword>
<dbReference type="GO" id="GO:0033204">
    <property type="term" value="F:ribonuclease P RNA binding"/>
    <property type="evidence" value="ECO:0007669"/>
    <property type="project" value="InterPro"/>
</dbReference>
<dbReference type="Gene3D" id="3.30.70.3250">
    <property type="entry name" value="Ribonuclease P, Pop5 subunit"/>
    <property type="match status" value="1"/>
</dbReference>
<dbReference type="Proteomes" id="UP000029445">
    <property type="component" value="Chromosome 1"/>
</dbReference>
<dbReference type="STRING" id="294750.A0A095CDT9"/>
<dbReference type="InterPro" id="IPR002759">
    <property type="entry name" value="Pop5/Rpp14/Rnp2-like"/>
</dbReference>
<evidence type="ECO:0000256" key="5">
    <source>
        <dbReference type="PIRNR" id="PIRNR023803"/>
    </source>
</evidence>
<comment type="catalytic activity">
    <reaction evidence="5">
        <text>Endonucleolytic cleavage of RNA, removing 5'-extranucleotides from tRNA precursor.</text>
        <dbReference type="EC" id="3.1.26.5"/>
    </reaction>
</comment>
<evidence type="ECO:0000256" key="1">
    <source>
        <dbReference type="ARBA" id="ARBA00004123"/>
    </source>
</evidence>
<dbReference type="Pfam" id="PF01900">
    <property type="entry name" value="RNase_P_Rpp14"/>
    <property type="match status" value="1"/>
</dbReference>
<dbReference type="VEuPathDB" id="FungiDB:CNBG_3487"/>
<gene>
    <name evidence="8" type="ORF">CNBG_3487</name>
</gene>
<dbReference type="PIRSF" id="PIRSF023803">
    <property type="entry name" value="Ribonuclease_P_prd"/>
    <property type="match status" value="1"/>
</dbReference>
<evidence type="ECO:0000256" key="2">
    <source>
        <dbReference type="ARBA" id="ARBA00010800"/>
    </source>
</evidence>
<feature type="region of interest" description="Disordered" evidence="6">
    <location>
        <begin position="30"/>
        <end position="56"/>
    </location>
</feature>
<dbReference type="GO" id="GO:0005730">
    <property type="term" value="C:nucleolus"/>
    <property type="evidence" value="ECO:0007669"/>
    <property type="project" value="TreeGrafter"/>
</dbReference>
<dbReference type="GO" id="GO:0030681">
    <property type="term" value="C:multimeric ribonuclease P complex"/>
    <property type="evidence" value="ECO:0007669"/>
    <property type="project" value="TreeGrafter"/>
</dbReference>
<dbReference type="InterPro" id="IPR038085">
    <property type="entry name" value="Rnp2-like_sf"/>
</dbReference>
<dbReference type="GO" id="GO:0001682">
    <property type="term" value="P:tRNA 5'-leader removal"/>
    <property type="evidence" value="ECO:0007669"/>
    <property type="project" value="InterPro"/>
</dbReference>
<dbReference type="PANTHER" id="PTHR15441">
    <property type="entry name" value="RIBONUCLEASE P PROTEIN SUBUNIT P14"/>
    <property type="match status" value="1"/>
</dbReference>
<keyword evidence="9" id="KW-1185">Reference proteome</keyword>
<keyword evidence="4" id="KW-0539">Nucleus</keyword>
<comment type="function">
    <text evidence="5">Component of ribonuclease P, a protein complex that generates mature tRNA molecules by cleaving their 5'-ends.</text>
</comment>
<evidence type="ECO:0000256" key="6">
    <source>
        <dbReference type="SAM" id="MobiDB-lite"/>
    </source>
</evidence>
<feature type="chain" id="PRO_5001907663" description="Ribonuclease P/MRP protein subunit POP5" evidence="7">
    <location>
        <begin position="21"/>
        <end position="210"/>
    </location>
</feature>
<dbReference type="GO" id="GO:0004526">
    <property type="term" value="F:ribonuclease P activity"/>
    <property type="evidence" value="ECO:0007669"/>
    <property type="project" value="UniProtKB-EC"/>
</dbReference>
<evidence type="ECO:0000256" key="4">
    <source>
        <dbReference type="ARBA" id="ARBA00023242"/>
    </source>
</evidence>
<dbReference type="KEGG" id="cdeu:CNBG_3487"/>
<dbReference type="EC" id="3.1.26.5" evidence="5"/>
<evidence type="ECO:0000256" key="7">
    <source>
        <dbReference type="SAM" id="SignalP"/>
    </source>
</evidence>
<dbReference type="OrthoDB" id="24745at2759"/>
<protein>
    <recommendedName>
        <fullName evidence="5">Ribonuclease P/MRP protein subunit POP5</fullName>
        <ecNumber evidence="5">3.1.26.5</ecNumber>
    </recommendedName>
</protein>
<dbReference type="GeneID" id="88179771"/>
<evidence type="ECO:0000256" key="3">
    <source>
        <dbReference type="ARBA" id="ARBA00022694"/>
    </source>
</evidence>
<evidence type="ECO:0000313" key="8">
    <source>
        <dbReference type="EMBL" id="KGB77649.1"/>
    </source>
</evidence>
<name>A0A095CDT9_CRYD2</name>